<accession>A0A0D7BAP7</accession>
<feature type="compositionally biased region" description="Polar residues" evidence="1">
    <location>
        <begin position="192"/>
        <end position="202"/>
    </location>
</feature>
<gene>
    <name evidence="2" type="ORF">CYLTODRAFT_490512</name>
</gene>
<feature type="region of interest" description="Disordered" evidence="1">
    <location>
        <begin position="11"/>
        <end position="153"/>
    </location>
</feature>
<feature type="region of interest" description="Disordered" evidence="1">
    <location>
        <begin position="179"/>
        <end position="205"/>
    </location>
</feature>
<feature type="compositionally biased region" description="Low complexity" evidence="1">
    <location>
        <begin position="12"/>
        <end position="44"/>
    </location>
</feature>
<evidence type="ECO:0000313" key="3">
    <source>
        <dbReference type="Proteomes" id="UP000054007"/>
    </source>
</evidence>
<feature type="compositionally biased region" description="Low complexity" evidence="1">
    <location>
        <begin position="182"/>
        <end position="191"/>
    </location>
</feature>
<evidence type="ECO:0000256" key="1">
    <source>
        <dbReference type="SAM" id="MobiDB-lite"/>
    </source>
</evidence>
<feature type="compositionally biased region" description="Polar residues" evidence="1">
    <location>
        <begin position="54"/>
        <end position="65"/>
    </location>
</feature>
<feature type="compositionally biased region" description="Pro residues" evidence="1">
    <location>
        <begin position="115"/>
        <end position="127"/>
    </location>
</feature>
<dbReference type="EMBL" id="KN880522">
    <property type="protein sequence ID" value="KIY67602.1"/>
    <property type="molecule type" value="Genomic_DNA"/>
</dbReference>
<sequence length="324" mass="34655">MSIQSRIKAFETLNNNPTSSPSSLKPGLGHNQSSSISSFHSVSLHHSDDEESFENVSATQSSYEQVSPIRENLPTLSMGTGNSGSLLSANSSGPSSPTLSARTPPKLPERRKKPPPIPAKQAPPMPPRRTASAPNQDPNANLKAKLTRRTPVPPAARARYVALFDANLAVAKKALELEKQSDAPSPSPSASRLNAGTLSPPRTRQGWRGISVDLTTAPPSQPPSPAIIEMVAQEKLPGAVVKRIWQLSRLPRQRLNEIWEESVTASASSSTASLDASGSKASAMGGLGGVSSESFIAGMWRIDEELRRRRHSMKTHSKSSDLLL</sequence>
<dbReference type="Gene3D" id="1.10.238.10">
    <property type="entry name" value="EF-hand"/>
    <property type="match status" value="1"/>
</dbReference>
<organism evidence="2 3">
    <name type="scientific">Cylindrobasidium torrendii FP15055 ss-10</name>
    <dbReference type="NCBI Taxonomy" id="1314674"/>
    <lineage>
        <taxon>Eukaryota</taxon>
        <taxon>Fungi</taxon>
        <taxon>Dikarya</taxon>
        <taxon>Basidiomycota</taxon>
        <taxon>Agaricomycotina</taxon>
        <taxon>Agaricomycetes</taxon>
        <taxon>Agaricomycetidae</taxon>
        <taxon>Agaricales</taxon>
        <taxon>Marasmiineae</taxon>
        <taxon>Physalacriaceae</taxon>
        <taxon>Cylindrobasidium</taxon>
    </lineage>
</organism>
<evidence type="ECO:0008006" key="4">
    <source>
        <dbReference type="Google" id="ProtNLM"/>
    </source>
</evidence>
<protein>
    <recommendedName>
        <fullName evidence="4">EH domain-containing protein</fullName>
    </recommendedName>
</protein>
<evidence type="ECO:0000313" key="2">
    <source>
        <dbReference type="EMBL" id="KIY67602.1"/>
    </source>
</evidence>
<proteinExistence type="predicted"/>
<reference evidence="2 3" key="1">
    <citation type="journal article" date="2015" name="Fungal Genet. Biol.">
        <title>Evolution of novel wood decay mechanisms in Agaricales revealed by the genome sequences of Fistulina hepatica and Cylindrobasidium torrendii.</title>
        <authorList>
            <person name="Floudas D."/>
            <person name="Held B.W."/>
            <person name="Riley R."/>
            <person name="Nagy L.G."/>
            <person name="Koehler G."/>
            <person name="Ransdell A.S."/>
            <person name="Younus H."/>
            <person name="Chow J."/>
            <person name="Chiniquy J."/>
            <person name="Lipzen A."/>
            <person name="Tritt A."/>
            <person name="Sun H."/>
            <person name="Haridas S."/>
            <person name="LaButti K."/>
            <person name="Ohm R.A."/>
            <person name="Kues U."/>
            <person name="Blanchette R.A."/>
            <person name="Grigoriev I.V."/>
            <person name="Minto R.E."/>
            <person name="Hibbett D.S."/>
        </authorList>
    </citation>
    <scope>NUCLEOTIDE SEQUENCE [LARGE SCALE GENOMIC DNA]</scope>
    <source>
        <strain evidence="2 3">FP15055 ss-10</strain>
    </source>
</reference>
<dbReference type="AlphaFoldDB" id="A0A0D7BAP7"/>
<name>A0A0D7BAP7_9AGAR</name>
<dbReference type="STRING" id="1314674.A0A0D7BAP7"/>
<dbReference type="OrthoDB" id="10045710at2759"/>
<feature type="compositionally biased region" description="Low complexity" evidence="1">
    <location>
        <begin position="79"/>
        <end position="101"/>
    </location>
</feature>
<keyword evidence="3" id="KW-1185">Reference proteome</keyword>
<dbReference type="Proteomes" id="UP000054007">
    <property type="component" value="Unassembled WGS sequence"/>
</dbReference>